<dbReference type="Proteomes" id="UP001174909">
    <property type="component" value="Unassembled WGS sequence"/>
</dbReference>
<name>A0AA35XBK8_GEOBA</name>
<proteinExistence type="predicted"/>
<comment type="caution">
    <text evidence="2">The sequence shown here is derived from an EMBL/GenBank/DDBJ whole genome shotgun (WGS) entry which is preliminary data.</text>
</comment>
<organism evidence="2 3">
    <name type="scientific">Geodia barretti</name>
    <name type="common">Barrett's horny sponge</name>
    <dbReference type="NCBI Taxonomy" id="519541"/>
    <lineage>
        <taxon>Eukaryota</taxon>
        <taxon>Metazoa</taxon>
        <taxon>Porifera</taxon>
        <taxon>Demospongiae</taxon>
        <taxon>Heteroscleromorpha</taxon>
        <taxon>Tetractinellida</taxon>
        <taxon>Astrophorina</taxon>
        <taxon>Geodiidae</taxon>
        <taxon>Geodia</taxon>
    </lineage>
</organism>
<sequence>MAEQKNRLRVQSVLSSDDHEPGYKTFSEMNSLGDLLGVFGMTVRVRGTETLCSEQGGSLSKYLSDMQPADFTAVTKLYRALFDHGDGLERVRLPPNLPDFLKPLFRHMVFCRNRRPPEPQFNNGAGKQWGSCVMEMRRHVGIGKEWGVKASTTSSTRDWCGMRASNISGVVDFLVENVDARVLAVGGVNSEVTAQCQVLAPLLLQREKQGVCPVGFTINEHILTIFQLVPDGGATQPTRYALRPHPIKYITFQRKPYLTQSLSDVIHFIDDLLVLTANVEQQLAPPELELQATPLDSDTEDAGTNRPRDIIEQRLSEVEEMLRKLTTA</sequence>
<evidence type="ECO:0000313" key="3">
    <source>
        <dbReference type="Proteomes" id="UP001174909"/>
    </source>
</evidence>
<feature type="region of interest" description="Disordered" evidence="1">
    <location>
        <begin position="286"/>
        <end position="308"/>
    </location>
</feature>
<dbReference type="AlphaFoldDB" id="A0AA35XBK8"/>
<feature type="region of interest" description="Disordered" evidence="1">
    <location>
        <begin position="1"/>
        <end position="22"/>
    </location>
</feature>
<gene>
    <name evidence="2" type="ORF">GBAR_LOCUS25138</name>
</gene>
<dbReference type="EMBL" id="CASHTH010003474">
    <property type="protein sequence ID" value="CAI8045445.1"/>
    <property type="molecule type" value="Genomic_DNA"/>
</dbReference>
<evidence type="ECO:0000256" key="1">
    <source>
        <dbReference type="SAM" id="MobiDB-lite"/>
    </source>
</evidence>
<evidence type="ECO:0000313" key="2">
    <source>
        <dbReference type="EMBL" id="CAI8045445.1"/>
    </source>
</evidence>
<protein>
    <submittedName>
        <fullName evidence="2">Uncharacterized protein</fullName>
    </submittedName>
</protein>
<keyword evidence="3" id="KW-1185">Reference proteome</keyword>
<reference evidence="2" key="1">
    <citation type="submission" date="2023-03" db="EMBL/GenBank/DDBJ databases">
        <authorList>
            <person name="Steffen K."/>
            <person name="Cardenas P."/>
        </authorList>
    </citation>
    <scope>NUCLEOTIDE SEQUENCE</scope>
</reference>
<accession>A0AA35XBK8</accession>